<accession>A0A1V0SBD1</accession>
<gene>
    <name evidence="1" type="ORF">Catovirus_1_1059</name>
</gene>
<organism evidence="1">
    <name type="scientific">Catovirus CTV1</name>
    <dbReference type="NCBI Taxonomy" id="1977631"/>
    <lineage>
        <taxon>Viruses</taxon>
        <taxon>Varidnaviria</taxon>
        <taxon>Bamfordvirae</taxon>
        <taxon>Nucleocytoviricota</taxon>
        <taxon>Megaviricetes</taxon>
        <taxon>Imitervirales</taxon>
        <taxon>Mimiviridae</taxon>
        <taxon>Klosneuvirinae</taxon>
        <taxon>Catovirus</taxon>
    </lineage>
</organism>
<proteinExistence type="predicted"/>
<reference evidence="1" key="1">
    <citation type="journal article" date="2017" name="Science">
        <title>Giant viruses with an expanded complement of translation system components.</title>
        <authorList>
            <person name="Schulz F."/>
            <person name="Yutin N."/>
            <person name="Ivanova N.N."/>
            <person name="Ortega D.R."/>
            <person name="Lee T.K."/>
            <person name="Vierheilig J."/>
            <person name="Daims H."/>
            <person name="Horn M."/>
            <person name="Wagner M."/>
            <person name="Jensen G.J."/>
            <person name="Kyrpides N.C."/>
            <person name="Koonin E.V."/>
            <person name="Woyke T."/>
        </authorList>
    </citation>
    <scope>NUCLEOTIDE SEQUENCE</scope>
    <source>
        <strain evidence="1">CTV1</strain>
    </source>
</reference>
<evidence type="ECO:0000313" key="1">
    <source>
        <dbReference type="EMBL" id="ARF09009.1"/>
    </source>
</evidence>
<protein>
    <submittedName>
        <fullName evidence="1">Uncharacterized protein</fullName>
    </submittedName>
</protein>
<dbReference type="EMBL" id="KY684083">
    <property type="protein sequence ID" value="ARF09009.1"/>
    <property type="molecule type" value="Genomic_DNA"/>
</dbReference>
<name>A0A1V0SBD1_9VIRU</name>
<sequence length="305" mass="35615">MQHKILKLEEIDMKNIEFMKPIKKKSDIIVPIHYKTNSNILGKTPLLVQVPSLYLNDTYKEKSSLILPFMGKTDYSTNLVCEFFNNLDSIILSNIKKILYELVNEKNNKINFSDISYKAIVNEIEGDDNEIYKNGLIKYKLHNNKDFATKIFDENKNLIDVMDYSKKMVKGTYIKSIIEINSLVIRDSVIQVYIKPHQLRVQYKFDTVNLDSYSFIDSDDENDKAVEDNEIVLNTQTDYLEINRNSPTQTIKKEEQQINNLEKQFENLCNNDSFINEEINEQLCSSETDVNDITFNSEINNIENN</sequence>